<keyword evidence="5" id="KW-0677">Repeat</keyword>
<dbReference type="GO" id="GO:0048250">
    <property type="term" value="P:iron import into the mitochondrion"/>
    <property type="evidence" value="ECO:0007669"/>
    <property type="project" value="TreeGrafter"/>
</dbReference>
<feature type="compositionally biased region" description="Basic and acidic residues" evidence="11">
    <location>
        <begin position="34"/>
        <end position="52"/>
    </location>
</feature>
<dbReference type="Gene3D" id="1.50.40.10">
    <property type="entry name" value="Mitochondrial carrier domain"/>
    <property type="match status" value="2"/>
</dbReference>
<keyword evidence="8 9" id="KW-0472">Membrane</keyword>
<dbReference type="GO" id="GO:0031966">
    <property type="term" value="C:mitochondrial membrane"/>
    <property type="evidence" value="ECO:0007669"/>
    <property type="project" value="UniProtKB-SubCell"/>
</dbReference>
<dbReference type="GO" id="GO:0015093">
    <property type="term" value="F:ferrous iron transmembrane transporter activity"/>
    <property type="evidence" value="ECO:0007669"/>
    <property type="project" value="TreeGrafter"/>
</dbReference>
<dbReference type="OrthoDB" id="250329at2759"/>
<feature type="repeat" description="Solcar" evidence="9">
    <location>
        <begin position="55"/>
        <end position="168"/>
    </location>
</feature>
<keyword evidence="4 9" id="KW-0812">Transmembrane</keyword>
<evidence type="ECO:0000256" key="4">
    <source>
        <dbReference type="ARBA" id="ARBA00022692"/>
    </source>
</evidence>
<dbReference type="InterPro" id="IPR018108">
    <property type="entry name" value="MCP_transmembrane"/>
</dbReference>
<dbReference type="VEuPathDB" id="AmoebaDB:NF0119040"/>
<dbReference type="VEuPathDB" id="AmoebaDB:FDP41_004870"/>
<dbReference type="PANTHER" id="PTHR45758:SF19">
    <property type="entry name" value="CARRIER PROTEIN, PUTATIVE-RELATED"/>
    <property type="match status" value="1"/>
</dbReference>
<dbReference type="PANTHER" id="PTHR45758">
    <property type="entry name" value="MITOFERRIN-1-RELATED"/>
    <property type="match status" value="1"/>
</dbReference>
<feature type="transmembrane region" description="Helical" evidence="12">
    <location>
        <begin position="247"/>
        <end position="265"/>
    </location>
</feature>
<keyword evidence="7" id="KW-0496">Mitochondrion</keyword>
<feature type="transmembrane region" description="Helical" evidence="12">
    <location>
        <begin position="285"/>
        <end position="309"/>
    </location>
</feature>
<evidence type="ECO:0000256" key="11">
    <source>
        <dbReference type="SAM" id="MobiDB-lite"/>
    </source>
</evidence>
<name>A0A6A5BS03_NAEFO</name>
<feature type="region of interest" description="Disordered" evidence="11">
    <location>
        <begin position="1"/>
        <end position="52"/>
    </location>
</feature>
<evidence type="ECO:0000256" key="8">
    <source>
        <dbReference type="ARBA" id="ARBA00023136"/>
    </source>
</evidence>
<evidence type="ECO:0000256" key="1">
    <source>
        <dbReference type="ARBA" id="ARBA00004225"/>
    </source>
</evidence>
<dbReference type="GeneID" id="68112088"/>
<dbReference type="InterPro" id="IPR002067">
    <property type="entry name" value="MCP"/>
</dbReference>
<organism evidence="13 14">
    <name type="scientific">Naegleria fowleri</name>
    <name type="common">Brain eating amoeba</name>
    <dbReference type="NCBI Taxonomy" id="5763"/>
    <lineage>
        <taxon>Eukaryota</taxon>
        <taxon>Discoba</taxon>
        <taxon>Heterolobosea</taxon>
        <taxon>Tetramitia</taxon>
        <taxon>Eutetramitia</taxon>
        <taxon>Vahlkampfiidae</taxon>
        <taxon>Naegleria</taxon>
    </lineage>
</organism>
<dbReference type="VEuPathDB" id="AmoebaDB:NfTy_085900"/>
<evidence type="ECO:0000256" key="9">
    <source>
        <dbReference type="PROSITE-ProRule" id="PRU00282"/>
    </source>
</evidence>
<comment type="similarity">
    <text evidence="2 10">Belongs to the mitochondrial carrier (TC 2.A.29) family.</text>
</comment>
<dbReference type="Pfam" id="PF00153">
    <property type="entry name" value="Mito_carr"/>
    <property type="match status" value="3"/>
</dbReference>
<gene>
    <name evidence="13" type="ORF">FDP41_004870</name>
</gene>
<protein>
    <recommendedName>
        <fullName evidence="15">Mitochondrial carrier protein</fullName>
    </recommendedName>
</protein>
<comment type="subcellular location">
    <subcellularLocation>
        <location evidence="1">Mitochondrion membrane</location>
        <topology evidence="1">Multi-pass membrane protein</topology>
    </subcellularLocation>
</comment>
<dbReference type="AlphaFoldDB" id="A0A6A5BS03"/>
<evidence type="ECO:0000256" key="12">
    <source>
        <dbReference type="SAM" id="Phobius"/>
    </source>
</evidence>
<evidence type="ECO:0000256" key="7">
    <source>
        <dbReference type="ARBA" id="ARBA00023128"/>
    </source>
</evidence>
<evidence type="ECO:0000256" key="10">
    <source>
        <dbReference type="RuleBase" id="RU000488"/>
    </source>
</evidence>
<accession>A0A6A5BS03</accession>
<reference evidence="13 14" key="1">
    <citation type="journal article" date="2019" name="Sci. Rep.">
        <title>Nanopore sequencing improves the draft genome of the human pathogenic amoeba Naegleria fowleri.</title>
        <authorList>
            <person name="Liechti N."/>
            <person name="Schurch N."/>
            <person name="Bruggmann R."/>
            <person name="Wittwer M."/>
        </authorList>
    </citation>
    <scope>NUCLEOTIDE SEQUENCE [LARGE SCALE GENOMIC DNA]</scope>
    <source>
        <strain evidence="13 14">ATCC 30894</strain>
    </source>
</reference>
<dbReference type="InterPro" id="IPR023395">
    <property type="entry name" value="MCP_dom_sf"/>
</dbReference>
<comment type="caution">
    <text evidence="13">The sequence shown here is derived from an EMBL/GenBank/DDBJ whole genome shotgun (WGS) entry which is preliminary data.</text>
</comment>
<sequence length="383" mass="43164">MHKEHVSALSSNTTPDPNKNFPSSSSSEVNKNSQHSERVRFEERNDHHHSEHNEISPINVVISSALAGCLARITLHPLDTIKSRMQVQITNPELISKLPSVLFEGGISAVKSAEAANVHTYRNTLHAIQSIAKYEGIRGFYKGLGASLIFTGPAITLYLTSYEFCKNRLINFGHSFKNDSFLSRTLGGETVLVHLVSGLFAESVSCIFWVPHDVLKERLQVQRGNQLTLSQLMKIVKNDGFFQLYKGYWITLGSFGPFSAIYFLTYEKAKDFFQQRQTTGTPLPFSLILLSGAIGAGLGSFCTLPLDVIKTRFQVQRRTKRVYSENDIMFYKNFVDAARKIALYEGPKAFWKGFTSRIIYAAPNSALIMALFEFFKKEFDFIK</sequence>
<feature type="compositionally biased region" description="Polar residues" evidence="11">
    <location>
        <begin position="8"/>
        <end position="33"/>
    </location>
</feature>
<dbReference type="SUPFAM" id="SSF103506">
    <property type="entry name" value="Mitochondrial carrier"/>
    <property type="match status" value="1"/>
</dbReference>
<dbReference type="RefSeq" id="XP_044560908.1">
    <property type="nucleotide sequence ID" value="XM_044708332.1"/>
</dbReference>
<evidence type="ECO:0008006" key="15">
    <source>
        <dbReference type="Google" id="ProtNLM"/>
    </source>
</evidence>
<dbReference type="PROSITE" id="PS50920">
    <property type="entry name" value="SOLCAR"/>
    <property type="match status" value="3"/>
</dbReference>
<evidence type="ECO:0000313" key="14">
    <source>
        <dbReference type="Proteomes" id="UP000444721"/>
    </source>
</evidence>
<evidence type="ECO:0000256" key="6">
    <source>
        <dbReference type="ARBA" id="ARBA00022989"/>
    </source>
</evidence>
<keyword evidence="3 10" id="KW-0813">Transport</keyword>
<evidence type="ECO:0000256" key="5">
    <source>
        <dbReference type="ARBA" id="ARBA00022737"/>
    </source>
</evidence>
<dbReference type="EMBL" id="VFQX01000041">
    <property type="protein sequence ID" value="KAF0976195.1"/>
    <property type="molecule type" value="Genomic_DNA"/>
</dbReference>
<evidence type="ECO:0000313" key="13">
    <source>
        <dbReference type="EMBL" id="KAF0976195.1"/>
    </source>
</evidence>
<feature type="repeat" description="Solcar" evidence="9">
    <location>
        <begin position="189"/>
        <end position="272"/>
    </location>
</feature>
<dbReference type="PRINTS" id="PR00926">
    <property type="entry name" value="MITOCARRIER"/>
</dbReference>
<keyword evidence="14" id="KW-1185">Reference proteome</keyword>
<feature type="repeat" description="Solcar" evidence="9">
    <location>
        <begin position="283"/>
        <end position="378"/>
    </location>
</feature>
<proteinExistence type="inferred from homology"/>
<keyword evidence="6 12" id="KW-1133">Transmembrane helix</keyword>
<evidence type="ECO:0000256" key="3">
    <source>
        <dbReference type="ARBA" id="ARBA00022448"/>
    </source>
</evidence>
<evidence type="ECO:0000256" key="2">
    <source>
        <dbReference type="ARBA" id="ARBA00006375"/>
    </source>
</evidence>
<dbReference type="Proteomes" id="UP000444721">
    <property type="component" value="Unassembled WGS sequence"/>
</dbReference>
<feature type="transmembrane region" description="Helical" evidence="12">
    <location>
        <begin position="139"/>
        <end position="159"/>
    </location>
</feature>
<dbReference type="OMA" id="VWVPIDV"/>